<sequence length="95" mass="10176">MIFFGGGCLYGSDSLLALVGLLFGQCWLNTNTKGIHMVGCVLCGRVIPIPRPLKTAPFAFVFIIKALSLLRCGPSSFPSTLSILIHTSAFYIAPN</sequence>
<evidence type="ECO:0000313" key="1">
    <source>
        <dbReference type="EMBL" id="KAK7327975.1"/>
    </source>
</evidence>
<accession>A0AAN9L1X2</accession>
<keyword evidence="2" id="KW-1185">Reference proteome</keyword>
<reference evidence="1 2" key="1">
    <citation type="submission" date="2024-01" db="EMBL/GenBank/DDBJ databases">
        <title>The genomes of 5 underutilized Papilionoideae crops provide insights into root nodulation and disease resistanc.</title>
        <authorList>
            <person name="Jiang F."/>
        </authorList>
    </citation>
    <scope>NUCLEOTIDE SEQUENCE [LARGE SCALE GENOMIC DNA]</scope>
    <source>
        <strain evidence="1">LVBAO_FW01</strain>
        <tissue evidence="1">Leaves</tissue>
    </source>
</reference>
<gene>
    <name evidence="1" type="ORF">VNO77_22069</name>
</gene>
<organism evidence="1 2">
    <name type="scientific">Canavalia gladiata</name>
    <name type="common">Sword bean</name>
    <name type="synonym">Dolichos gladiatus</name>
    <dbReference type="NCBI Taxonomy" id="3824"/>
    <lineage>
        <taxon>Eukaryota</taxon>
        <taxon>Viridiplantae</taxon>
        <taxon>Streptophyta</taxon>
        <taxon>Embryophyta</taxon>
        <taxon>Tracheophyta</taxon>
        <taxon>Spermatophyta</taxon>
        <taxon>Magnoliopsida</taxon>
        <taxon>eudicotyledons</taxon>
        <taxon>Gunneridae</taxon>
        <taxon>Pentapetalae</taxon>
        <taxon>rosids</taxon>
        <taxon>fabids</taxon>
        <taxon>Fabales</taxon>
        <taxon>Fabaceae</taxon>
        <taxon>Papilionoideae</taxon>
        <taxon>50 kb inversion clade</taxon>
        <taxon>NPAAA clade</taxon>
        <taxon>indigoferoid/millettioid clade</taxon>
        <taxon>Phaseoleae</taxon>
        <taxon>Canavalia</taxon>
    </lineage>
</organism>
<evidence type="ECO:0000313" key="2">
    <source>
        <dbReference type="Proteomes" id="UP001367508"/>
    </source>
</evidence>
<dbReference type="Proteomes" id="UP001367508">
    <property type="component" value="Unassembled WGS sequence"/>
</dbReference>
<protein>
    <submittedName>
        <fullName evidence="1">Uncharacterized protein</fullName>
    </submittedName>
</protein>
<dbReference type="AlphaFoldDB" id="A0AAN9L1X2"/>
<proteinExistence type="predicted"/>
<comment type="caution">
    <text evidence="1">The sequence shown here is derived from an EMBL/GenBank/DDBJ whole genome shotgun (WGS) entry which is preliminary data.</text>
</comment>
<name>A0AAN9L1X2_CANGL</name>
<dbReference type="EMBL" id="JAYMYQ010000005">
    <property type="protein sequence ID" value="KAK7327975.1"/>
    <property type="molecule type" value="Genomic_DNA"/>
</dbReference>